<evidence type="ECO:0000259" key="2">
    <source>
        <dbReference type="PROSITE" id="PS50164"/>
    </source>
</evidence>
<sequence length="305" mass="36115">MTIGFIYKIVFPNGKHYIGLTTTSLNQRRKQHKICAKNDHTKCVYNALRKYDMVDTFELIEIDTADTLEELCEKEIGYIIEYNSYYIDNNGYNMTRGGEGVIGYVFTDEDKQKMSEAQKKYFENPSARERQSESQKKRFENSEERKKSSEATKNYFDKNPDARERVSIKSKNFFEQHPEAGKEHSERMKKFSEEHPEQGKEHSERMKKHFENPEEREKVSERMKKSWEKPGAREKMSTARGHNKPFDVFKTDGTFIKTFTYQFEAQKYLQKEYDITSRIKISEVLSKKRNNSAGFIFEYKKNSGI</sequence>
<dbReference type="SMART" id="SM00465">
    <property type="entry name" value="GIYc"/>
    <property type="match status" value="1"/>
</dbReference>
<dbReference type="EMBL" id="MN740043">
    <property type="protein sequence ID" value="QHT85619.1"/>
    <property type="molecule type" value="Genomic_DNA"/>
</dbReference>
<dbReference type="Gene3D" id="3.40.1440.10">
    <property type="entry name" value="GIY-YIG endonuclease"/>
    <property type="match status" value="1"/>
</dbReference>
<feature type="region of interest" description="Disordered" evidence="1">
    <location>
        <begin position="121"/>
        <end position="239"/>
    </location>
</feature>
<feature type="compositionally biased region" description="Basic and acidic residues" evidence="1">
    <location>
        <begin position="121"/>
        <end position="237"/>
    </location>
</feature>
<dbReference type="InterPro" id="IPR036388">
    <property type="entry name" value="WH-like_DNA-bd_sf"/>
</dbReference>
<dbReference type="SUPFAM" id="SSF82771">
    <property type="entry name" value="GIY-YIG endonuclease"/>
    <property type="match status" value="1"/>
</dbReference>
<evidence type="ECO:0000256" key="1">
    <source>
        <dbReference type="SAM" id="MobiDB-lite"/>
    </source>
</evidence>
<proteinExistence type="predicted"/>
<dbReference type="AlphaFoldDB" id="A0A6C0HYK8"/>
<protein>
    <recommendedName>
        <fullName evidence="2">GIY-YIG domain-containing protein</fullName>
    </recommendedName>
</protein>
<reference evidence="3" key="1">
    <citation type="journal article" date="2020" name="Nature">
        <title>Giant virus diversity and host interactions through global metagenomics.</title>
        <authorList>
            <person name="Schulz F."/>
            <person name="Roux S."/>
            <person name="Paez-Espino D."/>
            <person name="Jungbluth S."/>
            <person name="Walsh D.A."/>
            <person name="Denef V.J."/>
            <person name="McMahon K.D."/>
            <person name="Konstantinidis K.T."/>
            <person name="Eloe-Fadrosh E.A."/>
            <person name="Kyrpides N.C."/>
            <person name="Woyke T."/>
        </authorList>
    </citation>
    <scope>NUCLEOTIDE SEQUENCE</scope>
    <source>
        <strain evidence="3">GVMAG-M-3300023184-182</strain>
    </source>
</reference>
<name>A0A6C0HYK8_9ZZZZ</name>
<dbReference type="Gene3D" id="1.10.10.10">
    <property type="entry name" value="Winged helix-like DNA-binding domain superfamily/Winged helix DNA-binding domain"/>
    <property type="match status" value="1"/>
</dbReference>
<dbReference type="PROSITE" id="PS50164">
    <property type="entry name" value="GIY_YIG"/>
    <property type="match status" value="1"/>
</dbReference>
<dbReference type="InterPro" id="IPR035901">
    <property type="entry name" value="GIY-YIG_endonuc_sf"/>
</dbReference>
<evidence type="ECO:0000313" key="3">
    <source>
        <dbReference type="EMBL" id="QHT85619.1"/>
    </source>
</evidence>
<organism evidence="3">
    <name type="scientific">viral metagenome</name>
    <dbReference type="NCBI Taxonomy" id="1070528"/>
    <lineage>
        <taxon>unclassified sequences</taxon>
        <taxon>metagenomes</taxon>
        <taxon>organismal metagenomes</taxon>
    </lineage>
</organism>
<dbReference type="InterPro" id="IPR000305">
    <property type="entry name" value="GIY-YIG_endonuc"/>
</dbReference>
<accession>A0A6C0HYK8</accession>
<feature type="domain" description="GIY-YIG" evidence="2">
    <location>
        <begin position="2"/>
        <end position="88"/>
    </location>
</feature>
<dbReference type="CDD" id="cd10443">
    <property type="entry name" value="GIY-YIG_HE_Tlr8p_PBC-V_like"/>
    <property type="match status" value="1"/>
</dbReference>